<reference evidence="1" key="3">
    <citation type="journal article" date="2013" name="Nucleic Acids Res.">
        <title>The genome of Anopheles darlingi, the main neotropical malaria vector.</title>
        <authorList>
            <person name="Marinotti O."/>
            <person name="Cerqueira G.C."/>
            <person name="de Almeida L.G."/>
            <person name="Ferro M.I."/>
            <person name="Loreto E.L."/>
            <person name="Zaha A."/>
            <person name="Teixeira S.M."/>
            <person name="Wespiser A.R."/>
            <person name="Almeida E Silva A."/>
            <person name="Schlindwein A.D."/>
            <person name="Pacheco A.C."/>
            <person name="Silva A.L."/>
            <person name="Graveley B.R."/>
            <person name="Walenz B.P."/>
            <person name="Lima Bde A."/>
            <person name="Ribeiro C.A."/>
            <person name="Nunes-Silva C.G."/>
            <person name="de Carvalho C.R."/>
            <person name="Soares C.M."/>
            <person name="de Menezes C.B."/>
            <person name="Matiolli C."/>
            <person name="Caffrey D."/>
            <person name="Araujo D.A."/>
            <person name="de Oliveira D.M."/>
            <person name="Golenbock D."/>
            <person name="Grisard E.C."/>
            <person name="Fantinatti-Garboggini F."/>
            <person name="de Carvalho F.M."/>
            <person name="Barcellos F.G."/>
            <person name="Prosdocimi F."/>
            <person name="May G."/>
            <person name="Azevedo Junior G.M."/>
            <person name="Guimaraes G.M."/>
            <person name="Goldman G.H."/>
            <person name="Padilha I.Q."/>
            <person name="Batista Jda S."/>
            <person name="Ferro J.A."/>
            <person name="Ribeiro J.M."/>
            <person name="Fietto J.L."/>
            <person name="Dabbas K.M."/>
            <person name="Cerdeira L."/>
            <person name="Agnez-Lima L.F."/>
            <person name="Brocchi M."/>
            <person name="de Carvalho M.O."/>
            <person name="Teixeira Mde M."/>
            <person name="Diniz Maia Mde M."/>
            <person name="Goldman M.H."/>
            <person name="Cruz Schneider M.P."/>
            <person name="Felipe M.S."/>
            <person name="Hungria M."/>
            <person name="Nicolas M.F."/>
            <person name="Pereira M."/>
            <person name="Montes M.A."/>
            <person name="Cantao M.E."/>
            <person name="Vincentz M."/>
            <person name="Rafael M.S."/>
            <person name="Silverman N."/>
            <person name="Stoco P.H."/>
            <person name="Souza R.C."/>
            <person name="Vicentini R."/>
            <person name="Gazzinelli R.T."/>
            <person name="Neves Rde O."/>
            <person name="Silva R."/>
            <person name="Astolfi-Filho S."/>
            <person name="Maciel T.E."/>
            <person name="Urmenyi T.P."/>
            <person name="Tadei W.P."/>
            <person name="Camargo E.P."/>
            <person name="de Vasconcelos A.T."/>
        </authorList>
    </citation>
    <scope>NUCLEOTIDE SEQUENCE</scope>
</reference>
<organism evidence="1">
    <name type="scientific">Anopheles darlingi</name>
    <name type="common">Mosquito</name>
    <dbReference type="NCBI Taxonomy" id="43151"/>
    <lineage>
        <taxon>Eukaryota</taxon>
        <taxon>Metazoa</taxon>
        <taxon>Ecdysozoa</taxon>
        <taxon>Arthropoda</taxon>
        <taxon>Hexapoda</taxon>
        <taxon>Insecta</taxon>
        <taxon>Pterygota</taxon>
        <taxon>Neoptera</taxon>
        <taxon>Endopterygota</taxon>
        <taxon>Diptera</taxon>
        <taxon>Nematocera</taxon>
        <taxon>Culicoidea</taxon>
        <taxon>Culicidae</taxon>
        <taxon>Anophelinae</taxon>
        <taxon>Anopheles</taxon>
    </lineage>
</organism>
<accession>W5JKP8</accession>
<protein>
    <submittedName>
        <fullName evidence="1 2">Uncharacterized protein</fullName>
    </submittedName>
</protein>
<evidence type="ECO:0000313" key="3">
    <source>
        <dbReference type="Proteomes" id="UP000000673"/>
    </source>
</evidence>
<dbReference type="AlphaFoldDB" id="W5JKP8"/>
<evidence type="ECO:0000313" key="2">
    <source>
        <dbReference type="EnsemblMetazoa" id="ADAC004385-PA"/>
    </source>
</evidence>
<reference evidence="2" key="4">
    <citation type="submission" date="2015-06" db="UniProtKB">
        <authorList>
            <consortium name="EnsemblMetazoa"/>
        </authorList>
    </citation>
    <scope>IDENTIFICATION</scope>
</reference>
<reference evidence="1" key="2">
    <citation type="submission" date="2010-05" db="EMBL/GenBank/DDBJ databases">
        <authorList>
            <person name="Almeida L.G."/>
            <person name="Nicolas M.F."/>
            <person name="Souza R.C."/>
            <person name="Vasconcelos A.T.R."/>
        </authorList>
    </citation>
    <scope>NUCLEOTIDE SEQUENCE</scope>
</reference>
<dbReference type="HOGENOM" id="CLU_1723858_0_0_1"/>
<name>W5JKP8_ANODA</name>
<dbReference type="EnsemblMetazoa" id="ADAC004385-RA">
    <property type="protein sequence ID" value="ADAC004385-PA"/>
    <property type="gene ID" value="ADAC004385"/>
</dbReference>
<dbReference type="VEuPathDB" id="VectorBase:ADAC004385"/>
<sequence>MSMLPAVVVVVVVSVGRWPSRRTLTMPSVDSGLATWSRKEYSMVTATTVEQPHRPELFRWREGAKQLLLAVNNTSRGTTANRAHYTKEEKRCTAFPLVRAGNGVCGTEGGRCQPYLATDTLLKVKLFYTQNNFHPLPQDWNVLQRRRTAGGV</sequence>
<gene>
    <name evidence="1" type="ORF">AND_004385</name>
</gene>
<keyword evidence="3" id="KW-1185">Reference proteome</keyword>
<evidence type="ECO:0000313" key="1">
    <source>
        <dbReference type="EMBL" id="ETN63883.1"/>
    </source>
</evidence>
<dbReference type="EMBL" id="ADMH02001152">
    <property type="protein sequence ID" value="ETN63883.1"/>
    <property type="molecule type" value="Genomic_DNA"/>
</dbReference>
<dbReference type="Proteomes" id="UP000000673">
    <property type="component" value="Unassembled WGS sequence"/>
</dbReference>
<reference evidence="1 3" key="1">
    <citation type="journal article" date="2010" name="BMC Genomics">
        <title>Combination of measures distinguishes pre-miRNAs from other stem-loops in the genome of the newly sequenced Anopheles darlingi.</title>
        <authorList>
            <person name="Mendes N.D."/>
            <person name="Freitas A.T."/>
            <person name="Vasconcelos A.T."/>
            <person name="Sagot M.F."/>
        </authorList>
    </citation>
    <scope>NUCLEOTIDE SEQUENCE</scope>
</reference>
<proteinExistence type="predicted"/>